<dbReference type="InterPro" id="IPR023214">
    <property type="entry name" value="HAD_sf"/>
</dbReference>
<comment type="caution">
    <text evidence="1">The sequence shown here is derived from an EMBL/GenBank/DDBJ whole genome shotgun (WGS) entry which is preliminary data.</text>
</comment>
<proteinExistence type="predicted"/>
<dbReference type="Pfam" id="PF00702">
    <property type="entry name" value="Hydrolase"/>
    <property type="match status" value="1"/>
</dbReference>
<gene>
    <name evidence="1" type="ORF">MVEN_00525300</name>
</gene>
<dbReference type="GO" id="GO:0005634">
    <property type="term" value="C:nucleus"/>
    <property type="evidence" value="ECO:0007669"/>
    <property type="project" value="TreeGrafter"/>
</dbReference>
<dbReference type="NCBIfam" id="TIGR01549">
    <property type="entry name" value="HAD-SF-IA-v1"/>
    <property type="match status" value="1"/>
</dbReference>
<protein>
    <submittedName>
        <fullName evidence="1">Putative hydrolase C7D4.05</fullName>
    </submittedName>
</protein>
<dbReference type="InterPro" id="IPR051828">
    <property type="entry name" value="HAD-like_hydrolase_domain"/>
</dbReference>
<dbReference type="AlphaFoldDB" id="A0A8H7D7M5"/>
<dbReference type="EMBL" id="JACAZI010000004">
    <property type="protein sequence ID" value="KAF7361811.1"/>
    <property type="molecule type" value="Genomic_DNA"/>
</dbReference>
<evidence type="ECO:0000313" key="1">
    <source>
        <dbReference type="EMBL" id="KAF7361811.1"/>
    </source>
</evidence>
<dbReference type="SUPFAM" id="SSF56784">
    <property type="entry name" value="HAD-like"/>
    <property type="match status" value="1"/>
</dbReference>
<dbReference type="Gene3D" id="1.10.150.720">
    <property type="entry name" value="Haloacid dehalogenase-like hydrolase"/>
    <property type="match status" value="1"/>
</dbReference>
<dbReference type="InterPro" id="IPR044924">
    <property type="entry name" value="HAD-SF_hydro_IA_REG-2-like_cap"/>
</dbReference>
<dbReference type="PANTHER" id="PTHR46191:SF2">
    <property type="entry name" value="HALOACID DEHALOGENASE-LIKE HYDROLASE DOMAIN-CONTAINING PROTEIN 3"/>
    <property type="match status" value="1"/>
</dbReference>
<reference evidence="1" key="1">
    <citation type="submission" date="2020-05" db="EMBL/GenBank/DDBJ databases">
        <title>Mycena genomes resolve the evolution of fungal bioluminescence.</title>
        <authorList>
            <person name="Tsai I.J."/>
        </authorList>
    </citation>
    <scope>NUCLEOTIDE SEQUENCE</scope>
    <source>
        <strain evidence="1">CCC161011</strain>
    </source>
</reference>
<dbReference type="PANTHER" id="PTHR46191">
    <property type="match status" value="1"/>
</dbReference>
<sequence length="279" mass="31237">MKIRLVSFDLLHTLITPRYPIHVQYARVFEPYLGPLNPDDVQHSFRIVLSALKQLRDEKPFYDKDASSWWSEVIRRTALGAGAEPKVLENSLSLITPRLIKAFSSKEGYKAFDDSLPTLRALHHDLDVKTAAVSNGDSRILSVLKDLDFPAYLNPIILSEAEGVEKPSPKIFDLVLQRVNVDRETPITPAEWVHVGDDLMCDYFGAHNAGLHALLLDRPGAENQRDAGVEVDPADVVNDMNEVLEWYNDNVYARASTRICGTCDGPPPIQVVFGSLYVQ</sequence>
<keyword evidence="1" id="KW-0378">Hydrolase</keyword>
<keyword evidence="2" id="KW-1185">Reference proteome</keyword>
<dbReference type="Gene3D" id="3.40.50.1000">
    <property type="entry name" value="HAD superfamily/HAD-like"/>
    <property type="match status" value="1"/>
</dbReference>
<accession>A0A8H7D7M5</accession>
<name>A0A8H7D7M5_9AGAR</name>
<dbReference type="SFLD" id="SFLDS00003">
    <property type="entry name" value="Haloacid_Dehalogenase"/>
    <property type="match status" value="1"/>
</dbReference>
<dbReference type="SFLD" id="SFLDG01129">
    <property type="entry name" value="C1.5:_HAD__Beta-PGM__Phosphata"/>
    <property type="match status" value="1"/>
</dbReference>
<dbReference type="Proteomes" id="UP000620124">
    <property type="component" value="Unassembled WGS sequence"/>
</dbReference>
<evidence type="ECO:0000313" key="2">
    <source>
        <dbReference type="Proteomes" id="UP000620124"/>
    </source>
</evidence>
<dbReference type="GO" id="GO:0016791">
    <property type="term" value="F:phosphatase activity"/>
    <property type="evidence" value="ECO:0007669"/>
    <property type="project" value="UniProtKB-ARBA"/>
</dbReference>
<organism evidence="1 2">
    <name type="scientific">Mycena venus</name>
    <dbReference type="NCBI Taxonomy" id="2733690"/>
    <lineage>
        <taxon>Eukaryota</taxon>
        <taxon>Fungi</taxon>
        <taxon>Dikarya</taxon>
        <taxon>Basidiomycota</taxon>
        <taxon>Agaricomycotina</taxon>
        <taxon>Agaricomycetes</taxon>
        <taxon>Agaricomycetidae</taxon>
        <taxon>Agaricales</taxon>
        <taxon>Marasmiineae</taxon>
        <taxon>Mycenaceae</taxon>
        <taxon>Mycena</taxon>
    </lineage>
</organism>
<dbReference type="OrthoDB" id="444127at2759"/>
<dbReference type="InterPro" id="IPR006439">
    <property type="entry name" value="HAD-SF_hydro_IA"/>
</dbReference>
<dbReference type="InterPro" id="IPR036412">
    <property type="entry name" value="HAD-like_sf"/>
</dbReference>